<evidence type="ECO:0000256" key="3">
    <source>
        <dbReference type="ARBA" id="ARBA00022989"/>
    </source>
</evidence>
<evidence type="ECO:0000313" key="8">
    <source>
        <dbReference type="Proteomes" id="UP000627292"/>
    </source>
</evidence>
<accession>A0A917J6H8</accession>
<dbReference type="Proteomes" id="UP000627292">
    <property type="component" value="Unassembled WGS sequence"/>
</dbReference>
<gene>
    <name evidence="7" type="ORF">GCM10011379_58960</name>
</gene>
<comment type="subcellular location">
    <subcellularLocation>
        <location evidence="1">Membrane</location>
        <topology evidence="1">Multi-pass membrane protein</topology>
    </subcellularLocation>
</comment>
<comment type="caution">
    <text evidence="7">The sequence shown here is derived from an EMBL/GenBank/DDBJ whole genome shotgun (WGS) entry which is preliminary data.</text>
</comment>
<organism evidence="7 8">
    <name type="scientific">Filimonas zeae</name>
    <dbReference type="NCBI Taxonomy" id="1737353"/>
    <lineage>
        <taxon>Bacteria</taxon>
        <taxon>Pseudomonadati</taxon>
        <taxon>Bacteroidota</taxon>
        <taxon>Chitinophagia</taxon>
        <taxon>Chitinophagales</taxon>
        <taxon>Chitinophagaceae</taxon>
        <taxon>Filimonas</taxon>
    </lineage>
</organism>
<feature type="domain" description="Methylamine utilisation protein MauE" evidence="6">
    <location>
        <begin position="12"/>
        <end position="137"/>
    </location>
</feature>
<keyword evidence="4 5" id="KW-0472">Membrane</keyword>
<keyword evidence="8" id="KW-1185">Reference proteome</keyword>
<dbReference type="EMBL" id="BMIB01000010">
    <property type="protein sequence ID" value="GGH83491.1"/>
    <property type="molecule type" value="Genomic_DNA"/>
</dbReference>
<dbReference type="GO" id="GO:0030416">
    <property type="term" value="P:methylamine metabolic process"/>
    <property type="evidence" value="ECO:0007669"/>
    <property type="project" value="InterPro"/>
</dbReference>
<feature type="transmembrane region" description="Helical" evidence="5">
    <location>
        <begin position="123"/>
        <end position="140"/>
    </location>
</feature>
<keyword evidence="3 5" id="KW-1133">Transmembrane helix</keyword>
<evidence type="ECO:0000256" key="4">
    <source>
        <dbReference type="ARBA" id="ARBA00023136"/>
    </source>
</evidence>
<sequence>MFERTSTRLNSLLVELISGLLILLFTYAAITKVAAFSTTLHEINNQVLPNWMTPYLAVAIPAAELLIVAGLLTRRYKLVALYASLVLMAVFTVYIGLALLNVYSRMPCSCGGVLKNMGWRTHFVFNLFYVAITLVAIKAVQKIQAAEAPAVQIHLAD</sequence>
<evidence type="ECO:0000256" key="5">
    <source>
        <dbReference type="SAM" id="Phobius"/>
    </source>
</evidence>
<name>A0A917J6H8_9BACT</name>
<evidence type="ECO:0000256" key="1">
    <source>
        <dbReference type="ARBA" id="ARBA00004141"/>
    </source>
</evidence>
<evidence type="ECO:0000259" key="6">
    <source>
        <dbReference type="Pfam" id="PF07291"/>
    </source>
</evidence>
<dbReference type="Pfam" id="PF07291">
    <property type="entry name" value="MauE"/>
    <property type="match status" value="1"/>
</dbReference>
<dbReference type="GO" id="GO:0016020">
    <property type="term" value="C:membrane"/>
    <property type="evidence" value="ECO:0007669"/>
    <property type="project" value="UniProtKB-SubCell"/>
</dbReference>
<protein>
    <recommendedName>
        <fullName evidence="6">Methylamine utilisation protein MauE domain-containing protein</fullName>
    </recommendedName>
</protein>
<feature type="transmembrane region" description="Helical" evidence="5">
    <location>
        <begin position="55"/>
        <end position="72"/>
    </location>
</feature>
<dbReference type="InterPro" id="IPR009908">
    <property type="entry name" value="Methylamine_util_MauE"/>
</dbReference>
<proteinExistence type="predicted"/>
<feature type="transmembrane region" description="Helical" evidence="5">
    <location>
        <begin position="79"/>
        <end position="103"/>
    </location>
</feature>
<keyword evidence="2 5" id="KW-0812">Transmembrane</keyword>
<feature type="transmembrane region" description="Helical" evidence="5">
    <location>
        <begin position="12"/>
        <end position="35"/>
    </location>
</feature>
<dbReference type="AlphaFoldDB" id="A0A917J6H8"/>
<evidence type="ECO:0000256" key="2">
    <source>
        <dbReference type="ARBA" id="ARBA00022692"/>
    </source>
</evidence>
<dbReference type="RefSeq" id="WP_188959441.1">
    <property type="nucleotide sequence ID" value="NZ_BMIB01000010.1"/>
</dbReference>
<reference evidence="7" key="2">
    <citation type="submission" date="2020-09" db="EMBL/GenBank/DDBJ databases">
        <authorList>
            <person name="Sun Q."/>
            <person name="Zhou Y."/>
        </authorList>
    </citation>
    <scope>NUCLEOTIDE SEQUENCE</scope>
    <source>
        <strain evidence="7">CGMCC 1.15290</strain>
    </source>
</reference>
<reference evidence="7" key="1">
    <citation type="journal article" date="2014" name="Int. J. Syst. Evol. Microbiol.">
        <title>Complete genome sequence of Corynebacterium casei LMG S-19264T (=DSM 44701T), isolated from a smear-ripened cheese.</title>
        <authorList>
            <consortium name="US DOE Joint Genome Institute (JGI-PGF)"/>
            <person name="Walter F."/>
            <person name="Albersmeier A."/>
            <person name="Kalinowski J."/>
            <person name="Ruckert C."/>
        </authorList>
    </citation>
    <scope>NUCLEOTIDE SEQUENCE</scope>
    <source>
        <strain evidence="7">CGMCC 1.15290</strain>
    </source>
</reference>
<evidence type="ECO:0000313" key="7">
    <source>
        <dbReference type="EMBL" id="GGH83491.1"/>
    </source>
</evidence>